<feature type="region of interest" description="Disordered" evidence="1">
    <location>
        <begin position="214"/>
        <end position="261"/>
    </location>
</feature>
<accession>A0AAD9HQC6</accession>
<evidence type="ECO:0000256" key="1">
    <source>
        <dbReference type="SAM" id="MobiDB-lite"/>
    </source>
</evidence>
<sequence>MVRGQCGVAAKQDGSHAPANLGSKTMSIWSVARHSEQRLKLASFSNTDGERGAPNHRWPVDDDPRIHPVRIVNVQTHRLQHAPSLDRLRSPTLSTEPAGPIPLQSQTPPDDDGVQQVATEAMLGTARELTITKQQPVLRDVGRATRSSGMASSDRSGKTSQSRASSRPTSSSRQNTAQSARHQPSFSEFYAYVQSDCSLPGSANGSWASYSDYQAPEARSGQGDTRSDVRLSCPEVSPPPSGQGLNESSSSSAHHCECLGN</sequence>
<evidence type="ECO:0000313" key="3">
    <source>
        <dbReference type="Proteomes" id="UP001232148"/>
    </source>
</evidence>
<proteinExistence type="predicted"/>
<dbReference type="Proteomes" id="UP001232148">
    <property type="component" value="Unassembled WGS sequence"/>
</dbReference>
<gene>
    <name evidence="2" type="ORF">LX32DRAFT_217982</name>
</gene>
<protein>
    <submittedName>
        <fullName evidence="2">Uncharacterized protein</fullName>
    </submittedName>
</protein>
<feature type="region of interest" description="Disordered" evidence="1">
    <location>
        <begin position="1"/>
        <end position="22"/>
    </location>
</feature>
<reference evidence="2" key="1">
    <citation type="submission" date="2021-06" db="EMBL/GenBank/DDBJ databases">
        <title>Comparative genomics, transcriptomics and evolutionary studies reveal genomic signatures of adaptation to plant cell wall in hemibiotrophic fungi.</title>
        <authorList>
            <consortium name="DOE Joint Genome Institute"/>
            <person name="Baroncelli R."/>
            <person name="Diaz J.F."/>
            <person name="Benocci T."/>
            <person name="Peng M."/>
            <person name="Battaglia E."/>
            <person name="Haridas S."/>
            <person name="Andreopoulos W."/>
            <person name="Labutti K."/>
            <person name="Pangilinan J."/>
            <person name="Floch G.L."/>
            <person name="Makela M.R."/>
            <person name="Henrissat B."/>
            <person name="Grigoriev I.V."/>
            <person name="Crouch J.A."/>
            <person name="De Vries R.P."/>
            <person name="Sukno S.A."/>
            <person name="Thon M.R."/>
        </authorList>
    </citation>
    <scope>NUCLEOTIDE SEQUENCE</scope>
    <source>
        <strain evidence="2">MAFF235873</strain>
    </source>
</reference>
<dbReference type="AlphaFoldDB" id="A0AAD9HQC6"/>
<feature type="compositionally biased region" description="Low complexity" evidence="1">
    <location>
        <begin position="159"/>
        <end position="174"/>
    </location>
</feature>
<feature type="compositionally biased region" description="Polar residues" evidence="1">
    <location>
        <begin position="145"/>
        <end position="154"/>
    </location>
</feature>
<organism evidence="2 3">
    <name type="scientific">Colletotrichum zoysiae</name>
    <dbReference type="NCBI Taxonomy" id="1216348"/>
    <lineage>
        <taxon>Eukaryota</taxon>
        <taxon>Fungi</taxon>
        <taxon>Dikarya</taxon>
        <taxon>Ascomycota</taxon>
        <taxon>Pezizomycotina</taxon>
        <taxon>Sordariomycetes</taxon>
        <taxon>Hypocreomycetidae</taxon>
        <taxon>Glomerellales</taxon>
        <taxon>Glomerellaceae</taxon>
        <taxon>Colletotrichum</taxon>
        <taxon>Colletotrichum graminicola species complex</taxon>
    </lineage>
</organism>
<name>A0AAD9HQC6_9PEZI</name>
<keyword evidence="3" id="KW-1185">Reference proteome</keyword>
<dbReference type="EMBL" id="MU842833">
    <property type="protein sequence ID" value="KAK2032154.1"/>
    <property type="molecule type" value="Genomic_DNA"/>
</dbReference>
<feature type="region of interest" description="Disordered" evidence="1">
    <location>
        <begin position="127"/>
        <end position="182"/>
    </location>
</feature>
<evidence type="ECO:0000313" key="2">
    <source>
        <dbReference type="EMBL" id="KAK2032154.1"/>
    </source>
</evidence>
<feature type="region of interest" description="Disordered" evidence="1">
    <location>
        <begin position="78"/>
        <end position="114"/>
    </location>
</feature>
<comment type="caution">
    <text evidence="2">The sequence shown here is derived from an EMBL/GenBank/DDBJ whole genome shotgun (WGS) entry which is preliminary data.</text>
</comment>